<evidence type="ECO:0000256" key="1">
    <source>
        <dbReference type="ARBA" id="ARBA00008467"/>
    </source>
</evidence>
<dbReference type="InterPro" id="IPR000794">
    <property type="entry name" value="Beta-ketoacyl_synthase"/>
</dbReference>
<evidence type="ECO:0000256" key="3">
    <source>
        <dbReference type="ARBA" id="ARBA00023315"/>
    </source>
</evidence>
<dbReference type="SUPFAM" id="SSF53901">
    <property type="entry name" value="Thiolase-like"/>
    <property type="match status" value="2"/>
</dbReference>
<evidence type="ECO:0000256" key="4">
    <source>
        <dbReference type="RuleBase" id="RU003694"/>
    </source>
</evidence>
<protein>
    <submittedName>
        <fullName evidence="6">Beta-ketoacyl-[acyl-carrier-protein] synthase family protein</fullName>
    </submittedName>
</protein>
<dbReference type="EMBL" id="JAKEIP010000116">
    <property type="protein sequence ID" value="MCF1596803.1"/>
    <property type="molecule type" value="Genomic_DNA"/>
</dbReference>
<comment type="caution">
    <text evidence="6">The sequence shown here is derived from an EMBL/GenBank/DDBJ whole genome shotgun (WGS) entry which is preliminary data.</text>
</comment>
<proteinExistence type="inferred from homology"/>
<evidence type="ECO:0000313" key="7">
    <source>
        <dbReference type="Proteomes" id="UP001139384"/>
    </source>
</evidence>
<dbReference type="GO" id="GO:0030497">
    <property type="term" value="P:fatty acid elongation"/>
    <property type="evidence" value="ECO:0007669"/>
    <property type="project" value="UniProtKB-ARBA"/>
</dbReference>
<dbReference type="RefSeq" id="WP_234765240.1">
    <property type="nucleotide sequence ID" value="NZ_JAKEIP010000116.1"/>
</dbReference>
<evidence type="ECO:0000259" key="5">
    <source>
        <dbReference type="PROSITE" id="PS52004"/>
    </source>
</evidence>
<evidence type="ECO:0000313" key="6">
    <source>
        <dbReference type="EMBL" id="MCF1596803.1"/>
    </source>
</evidence>
<comment type="similarity">
    <text evidence="1 4">Belongs to the thiolase-like superfamily. Beta-ketoacyl-ACP synthases family.</text>
</comment>
<dbReference type="NCBIfam" id="NF005589">
    <property type="entry name" value="PRK07314.1"/>
    <property type="match status" value="1"/>
</dbReference>
<accession>A0A9X1TUV3</accession>
<dbReference type="PROSITE" id="PS52004">
    <property type="entry name" value="KS3_2"/>
    <property type="match status" value="1"/>
</dbReference>
<dbReference type="InterPro" id="IPR020841">
    <property type="entry name" value="PKS_Beta-ketoAc_synthase_dom"/>
</dbReference>
<dbReference type="GO" id="GO:0004315">
    <property type="term" value="F:3-oxoacyl-[acyl-carrier-protein] synthase activity"/>
    <property type="evidence" value="ECO:0007669"/>
    <property type="project" value="InterPro"/>
</dbReference>
<organism evidence="6 7">
    <name type="scientific">Streptomyces muensis</name>
    <dbReference type="NCBI Taxonomy" id="1077944"/>
    <lineage>
        <taxon>Bacteria</taxon>
        <taxon>Bacillati</taxon>
        <taxon>Actinomycetota</taxon>
        <taxon>Actinomycetes</taxon>
        <taxon>Kitasatosporales</taxon>
        <taxon>Streptomycetaceae</taxon>
        <taxon>Streptomyces</taxon>
    </lineage>
</organism>
<name>A0A9X1TUV3_STRM4</name>
<dbReference type="Proteomes" id="UP001139384">
    <property type="component" value="Unassembled WGS sequence"/>
</dbReference>
<dbReference type="PANTHER" id="PTHR11712:SF336">
    <property type="entry name" value="3-OXOACYL-[ACYL-CARRIER-PROTEIN] SYNTHASE, MITOCHONDRIAL"/>
    <property type="match status" value="1"/>
</dbReference>
<gene>
    <name evidence="6" type="ORF">L0P92_25025</name>
</gene>
<evidence type="ECO:0000256" key="2">
    <source>
        <dbReference type="ARBA" id="ARBA00022679"/>
    </source>
</evidence>
<dbReference type="CDD" id="cd00834">
    <property type="entry name" value="KAS_I_II"/>
    <property type="match status" value="1"/>
</dbReference>
<keyword evidence="3" id="KW-0012">Acyltransferase</keyword>
<feature type="domain" description="Ketosynthase family 3 (KS3)" evidence="5">
    <location>
        <begin position="2"/>
        <end position="416"/>
    </location>
</feature>
<dbReference type="PANTHER" id="PTHR11712">
    <property type="entry name" value="POLYKETIDE SYNTHASE-RELATED"/>
    <property type="match status" value="1"/>
</dbReference>
<dbReference type="InterPro" id="IPR014030">
    <property type="entry name" value="Ketoacyl_synth_N"/>
</dbReference>
<dbReference type="Pfam" id="PF00109">
    <property type="entry name" value="ketoacyl-synt"/>
    <property type="match status" value="1"/>
</dbReference>
<reference evidence="6" key="1">
    <citation type="submission" date="2022-01" db="EMBL/GenBank/DDBJ databases">
        <title>Draft Genome Sequences of Seven Type Strains of the Genus Streptomyces.</title>
        <authorList>
            <person name="Aziz S."/>
            <person name="Coretto E."/>
            <person name="Chronakova A."/>
            <person name="Sproer C."/>
            <person name="Huber K."/>
            <person name="Nouioui I."/>
            <person name="Gross H."/>
        </authorList>
    </citation>
    <scope>NUCLEOTIDE SEQUENCE</scope>
    <source>
        <strain evidence="6">DSM 103493</strain>
    </source>
</reference>
<dbReference type="InterPro" id="IPR018201">
    <property type="entry name" value="Ketoacyl_synth_AS"/>
</dbReference>
<sequence>MTRRVAVTGIGVVAPGGIGVPAFWDLLSNGRTATRGITLFDPEGLRSRIAAECDFDPLAHGLDIDVVERADRYIQFALVAAREAVADSGVDFAAEDPWRVAVSLGSAVGGTTRLEHDYVLVSERGQRWDVDHRAAEPQLHRAFSPSTLAADVAERFGAQGPVQTVSTGCTSGLDAVGYAFHTIEEGRADLCIAGASDSPISPITMACFDAIKATSPNNDDPEHASRPFDAHRDGFVMGEGAAVLVLEELEHARARGAHVYCEIGGYATYGNAYHMTGLTCEGLEMARAIDDTLAHARVDPTEIDYVNAHGSGTRQNDRHETAAVKKSLGAHAYDTPMSSIKSMVGHSLGAIGAIEVVACVLALARQVVPPTANYETPDPECDLDYVPRTARPRRLDNVLSVGSGFGGFQSAVLLTGPSGRRRG</sequence>
<dbReference type="FunFam" id="3.40.47.10:FF:000029">
    <property type="entry name" value="3-oxoacyl-[acyl-carrier-protein] synthase 1"/>
    <property type="match status" value="1"/>
</dbReference>
<dbReference type="Gene3D" id="3.40.47.10">
    <property type="match status" value="2"/>
</dbReference>
<dbReference type="SMART" id="SM00825">
    <property type="entry name" value="PKS_KS"/>
    <property type="match status" value="1"/>
</dbReference>
<dbReference type="InterPro" id="IPR014031">
    <property type="entry name" value="Ketoacyl_synth_C"/>
</dbReference>
<keyword evidence="7" id="KW-1185">Reference proteome</keyword>
<dbReference type="GO" id="GO:0005829">
    <property type="term" value="C:cytosol"/>
    <property type="evidence" value="ECO:0007669"/>
    <property type="project" value="TreeGrafter"/>
</dbReference>
<dbReference type="Pfam" id="PF02801">
    <property type="entry name" value="Ketoacyl-synt_C"/>
    <property type="match status" value="1"/>
</dbReference>
<dbReference type="FunFam" id="3.40.47.10:FF:000018">
    <property type="entry name" value="3-oxoacyl-[acyl-carrier-protein] synthase 2"/>
    <property type="match status" value="1"/>
</dbReference>
<dbReference type="PROSITE" id="PS00606">
    <property type="entry name" value="KS3_1"/>
    <property type="match status" value="1"/>
</dbReference>
<keyword evidence="2 4" id="KW-0808">Transferase</keyword>
<dbReference type="InterPro" id="IPR016039">
    <property type="entry name" value="Thiolase-like"/>
</dbReference>
<dbReference type="AlphaFoldDB" id="A0A9X1TUV3"/>